<dbReference type="EMBL" id="CVLB01000001">
    <property type="protein sequence ID" value="CRF34069.1"/>
    <property type="molecule type" value="Genomic_DNA"/>
</dbReference>
<protein>
    <submittedName>
        <fullName evidence="1">Hypothetical membrane protein</fullName>
    </submittedName>
</protein>
<reference evidence="2" key="1">
    <citation type="submission" date="2015-04" db="EMBL/GenBank/DDBJ databases">
        <authorList>
            <person name="Mushtaq Mamoona"/>
        </authorList>
    </citation>
    <scope>NUCLEOTIDE SEQUENCE [LARGE SCALE GENOMIC DNA]</scope>
    <source>
        <strain evidence="2">AN4859/03</strain>
    </source>
</reference>
<accession>A0A0G4K8W6</accession>
<dbReference type="PROSITE" id="PS51257">
    <property type="entry name" value="PROKAR_LIPOPROTEIN"/>
    <property type="match status" value="1"/>
</dbReference>
<evidence type="ECO:0000313" key="1">
    <source>
        <dbReference type="EMBL" id="CRF34069.1"/>
    </source>
</evidence>
<evidence type="ECO:0000313" key="2">
    <source>
        <dbReference type="Proteomes" id="UP000043763"/>
    </source>
</evidence>
<dbReference type="Proteomes" id="UP000043763">
    <property type="component" value="Unassembled WGS sequence"/>
</dbReference>
<name>A0A0G4K8W6_9SPIR</name>
<proteinExistence type="predicted"/>
<dbReference type="AlphaFoldDB" id="A0A0G4K8W6"/>
<organism evidence="1 2">
    <name type="scientific">Brachyspira suanatina</name>
    <dbReference type="NCBI Taxonomy" id="381802"/>
    <lineage>
        <taxon>Bacteria</taxon>
        <taxon>Pseudomonadati</taxon>
        <taxon>Spirochaetota</taxon>
        <taxon>Spirochaetia</taxon>
        <taxon>Brachyspirales</taxon>
        <taxon>Brachyspiraceae</taxon>
        <taxon>Brachyspira</taxon>
    </lineage>
</organism>
<gene>
    <name evidence="1" type="ORF">BRSU_1855</name>
</gene>
<keyword evidence="2" id="KW-1185">Reference proteome</keyword>
<sequence length="39" mass="4594">MNFFRKIIFIFGILLSLISINALMACKNPKKEEDIDKDY</sequence>